<comment type="subcellular location">
    <subcellularLocation>
        <location evidence="1">Nucleus</location>
    </subcellularLocation>
</comment>
<dbReference type="EMBL" id="CP039345">
    <property type="protein sequence ID" value="QCD77144.1"/>
    <property type="molecule type" value="Genomic_DNA"/>
</dbReference>
<dbReference type="PANTHER" id="PTHR31314">
    <property type="entry name" value="MYB FAMILY TRANSCRIPTION FACTOR PHL7-LIKE"/>
    <property type="match status" value="1"/>
</dbReference>
<evidence type="ECO:0000256" key="1">
    <source>
        <dbReference type="ARBA" id="ARBA00004123"/>
    </source>
</evidence>
<keyword evidence="4" id="KW-0539">Nucleus</keyword>
<dbReference type="SUPFAM" id="SSF46689">
    <property type="entry name" value="Homeodomain-like"/>
    <property type="match status" value="2"/>
</dbReference>
<keyword evidence="3" id="KW-0804">Transcription</keyword>
<evidence type="ECO:0000256" key="3">
    <source>
        <dbReference type="ARBA" id="ARBA00023163"/>
    </source>
</evidence>
<organism evidence="7 8">
    <name type="scientific">Vigna unguiculata</name>
    <name type="common">Cowpea</name>
    <dbReference type="NCBI Taxonomy" id="3917"/>
    <lineage>
        <taxon>Eukaryota</taxon>
        <taxon>Viridiplantae</taxon>
        <taxon>Streptophyta</taxon>
        <taxon>Embryophyta</taxon>
        <taxon>Tracheophyta</taxon>
        <taxon>Spermatophyta</taxon>
        <taxon>Magnoliopsida</taxon>
        <taxon>eudicotyledons</taxon>
        <taxon>Gunneridae</taxon>
        <taxon>Pentapetalae</taxon>
        <taxon>rosids</taxon>
        <taxon>fabids</taxon>
        <taxon>Fabales</taxon>
        <taxon>Fabaceae</taxon>
        <taxon>Papilionoideae</taxon>
        <taxon>50 kb inversion clade</taxon>
        <taxon>NPAAA clade</taxon>
        <taxon>indigoferoid/millettioid clade</taxon>
        <taxon>Phaseoleae</taxon>
        <taxon>Vigna</taxon>
    </lineage>
</organism>
<evidence type="ECO:0000313" key="8">
    <source>
        <dbReference type="Proteomes" id="UP000501690"/>
    </source>
</evidence>
<reference evidence="7 8" key="1">
    <citation type="submission" date="2019-04" db="EMBL/GenBank/DDBJ databases">
        <title>An improved genome assembly and genetic linkage map for asparagus bean, Vigna unguiculata ssp. sesquipedialis.</title>
        <authorList>
            <person name="Xia Q."/>
            <person name="Zhang R."/>
            <person name="Dong Y."/>
        </authorList>
    </citation>
    <scope>NUCLEOTIDE SEQUENCE [LARGE SCALE GENOMIC DNA]</scope>
    <source>
        <tissue evidence="7">Leaf</tissue>
    </source>
</reference>
<feature type="domain" description="HTH myb-type" evidence="6">
    <location>
        <begin position="66"/>
        <end position="126"/>
    </location>
</feature>
<feature type="compositionally biased region" description="Low complexity" evidence="5">
    <location>
        <begin position="10"/>
        <end position="21"/>
    </location>
</feature>
<dbReference type="InterPro" id="IPR006447">
    <property type="entry name" value="Myb_dom_plants"/>
</dbReference>
<keyword evidence="2" id="KW-0805">Transcription regulation</keyword>
<feature type="domain" description="HTH myb-type" evidence="6">
    <location>
        <begin position="225"/>
        <end position="285"/>
    </location>
</feature>
<dbReference type="Pfam" id="PF00249">
    <property type="entry name" value="Myb_DNA-binding"/>
    <property type="match status" value="2"/>
</dbReference>
<feature type="region of interest" description="Disordered" evidence="5">
    <location>
        <begin position="1"/>
        <end position="50"/>
    </location>
</feature>
<dbReference type="FunFam" id="1.10.10.60:FF:000002">
    <property type="entry name" value="Myb family transcription factor"/>
    <property type="match status" value="2"/>
</dbReference>
<dbReference type="GO" id="GO:0003700">
    <property type="term" value="F:DNA-binding transcription factor activity"/>
    <property type="evidence" value="ECO:0007669"/>
    <property type="project" value="InterPro"/>
</dbReference>
<accession>A0A4D6KTL2</accession>
<keyword evidence="8" id="KW-1185">Reference proteome</keyword>
<evidence type="ECO:0000313" key="7">
    <source>
        <dbReference type="EMBL" id="QCD77144.1"/>
    </source>
</evidence>
<dbReference type="GO" id="GO:0005634">
    <property type="term" value="C:nucleus"/>
    <property type="evidence" value="ECO:0007669"/>
    <property type="project" value="UniProtKB-SubCell"/>
</dbReference>
<dbReference type="GO" id="GO:0003677">
    <property type="term" value="F:DNA binding"/>
    <property type="evidence" value="ECO:0007669"/>
    <property type="project" value="InterPro"/>
</dbReference>
<dbReference type="AlphaFoldDB" id="A0A4D6KTL2"/>
<evidence type="ECO:0000256" key="5">
    <source>
        <dbReference type="SAM" id="MobiDB-lite"/>
    </source>
</evidence>
<gene>
    <name evidence="7" type="ORF">DEO72_LG1g766</name>
</gene>
<feature type="region of interest" description="Disordered" evidence="5">
    <location>
        <begin position="128"/>
        <end position="209"/>
    </location>
</feature>
<dbReference type="PANTHER" id="PTHR31314:SF84">
    <property type="entry name" value="HOMEODOMAIN-LIKE SUPERFAMILY PROTEIN-RELATED"/>
    <property type="match status" value="1"/>
</dbReference>
<dbReference type="Gene3D" id="1.10.10.60">
    <property type="entry name" value="Homeodomain-like"/>
    <property type="match status" value="2"/>
</dbReference>
<protein>
    <submittedName>
        <fullName evidence="7">Two-component response regulator ARR-B family</fullName>
    </submittedName>
</protein>
<evidence type="ECO:0000256" key="4">
    <source>
        <dbReference type="ARBA" id="ARBA00023242"/>
    </source>
</evidence>
<dbReference type="PROSITE" id="PS51294">
    <property type="entry name" value="HTH_MYB"/>
    <property type="match status" value="2"/>
</dbReference>
<dbReference type="NCBIfam" id="TIGR01557">
    <property type="entry name" value="myb_SHAQKYF"/>
    <property type="match status" value="2"/>
</dbReference>
<feature type="region of interest" description="Disordered" evidence="5">
    <location>
        <begin position="421"/>
        <end position="442"/>
    </location>
</feature>
<dbReference type="InterPro" id="IPR017930">
    <property type="entry name" value="Myb_dom"/>
</dbReference>
<dbReference type="InterPro" id="IPR009057">
    <property type="entry name" value="Homeodomain-like_sf"/>
</dbReference>
<sequence>MKPEPAQKRSPPSTMSSSSSSLITTLADPINNPSHPPQLRPPRRRFPSHQLPEIGLKTPMVRPYVRSKMPRLRWTPDLHRCFVHAVQRLGGEDRATPKLVLQLMNVKGLTISHVKSHLQMYRSMRHEQMSEDLLDENSSRSSSVEDSQHQVEQLGLTGGNTPEPAQKRSPPSTMSSSSSSLITTLADPINNPSHPPQLRPPRRRFPSHQLPEIGLKTPMVRPYVRSKMPRLRWTPDLHRCFVHAVQRLGGEDRATPKLVLQLMNVKGLTISHVKSHLQMYRSMRHEQMSEGARKNDVAPEFLASTFSTLGPRYTQQNPHQRSCTEALVPNHAQWNDCEEGCYSGKHGGKSINEEKMQSYIIFEGILSGQTVDENKTGPEKVSLGGATGYKSDHERFQDRTTTAIGGGTLSLSMTSRATSHSFFNRSHTGPDANDVSLELTLS</sequence>
<evidence type="ECO:0000256" key="2">
    <source>
        <dbReference type="ARBA" id="ARBA00023015"/>
    </source>
</evidence>
<dbReference type="InterPro" id="IPR046955">
    <property type="entry name" value="PHR1-like"/>
</dbReference>
<feature type="compositionally biased region" description="Low complexity" evidence="5">
    <location>
        <begin position="169"/>
        <end position="180"/>
    </location>
</feature>
<dbReference type="InterPro" id="IPR001005">
    <property type="entry name" value="SANT/Myb"/>
</dbReference>
<name>A0A4D6KTL2_VIGUN</name>
<dbReference type="Proteomes" id="UP000501690">
    <property type="component" value="Linkage Group LG1"/>
</dbReference>
<evidence type="ECO:0000259" key="6">
    <source>
        <dbReference type="PROSITE" id="PS51294"/>
    </source>
</evidence>
<proteinExistence type="predicted"/>